<feature type="region of interest" description="Disordered" evidence="1">
    <location>
        <begin position="153"/>
        <end position="181"/>
    </location>
</feature>
<evidence type="ECO:0000313" key="3">
    <source>
        <dbReference type="Proteomes" id="UP000078512"/>
    </source>
</evidence>
<dbReference type="EMBL" id="KV442167">
    <property type="protein sequence ID" value="OAQ22423.1"/>
    <property type="molecule type" value="Genomic_DNA"/>
</dbReference>
<name>A0A197JBM3_9FUNG</name>
<proteinExistence type="predicted"/>
<dbReference type="AlphaFoldDB" id="A0A197JBM3"/>
<evidence type="ECO:0000313" key="2">
    <source>
        <dbReference type="EMBL" id="OAQ22423.1"/>
    </source>
</evidence>
<reference evidence="2 3" key="1">
    <citation type="submission" date="2016-05" db="EMBL/GenBank/DDBJ databases">
        <title>Genome sequencing reveals origins of a unique bacterial endosymbiosis in the earliest lineages of terrestrial Fungi.</title>
        <authorList>
            <consortium name="DOE Joint Genome Institute"/>
            <person name="Uehling J."/>
            <person name="Gryganskyi A."/>
            <person name="Hameed K."/>
            <person name="Tschaplinski T."/>
            <person name="Misztal P."/>
            <person name="Wu S."/>
            <person name="Desiro A."/>
            <person name="Vande Pol N."/>
            <person name="Du Z.-Y."/>
            <person name="Zienkiewicz A."/>
            <person name="Zienkiewicz K."/>
            <person name="Morin E."/>
            <person name="Tisserant E."/>
            <person name="Splivallo R."/>
            <person name="Hainaut M."/>
            <person name="Henrissat B."/>
            <person name="Ohm R."/>
            <person name="Kuo A."/>
            <person name="Yan J."/>
            <person name="Lipzen A."/>
            <person name="Nolan M."/>
            <person name="Labutti K."/>
            <person name="Barry K."/>
            <person name="Goldstein A."/>
            <person name="Labbe J."/>
            <person name="Schadt C."/>
            <person name="Tuskan G."/>
            <person name="Grigoriev I."/>
            <person name="Martin F."/>
            <person name="Vilgalys R."/>
            <person name="Bonito G."/>
        </authorList>
    </citation>
    <scope>NUCLEOTIDE SEQUENCE [LARGE SCALE GENOMIC DNA]</scope>
    <source>
        <strain evidence="2 3">AG-77</strain>
    </source>
</reference>
<protein>
    <submittedName>
        <fullName evidence="2">Uncharacterized protein</fullName>
    </submittedName>
</protein>
<organism evidence="2 3">
    <name type="scientific">Linnemannia elongata AG-77</name>
    <dbReference type="NCBI Taxonomy" id="1314771"/>
    <lineage>
        <taxon>Eukaryota</taxon>
        <taxon>Fungi</taxon>
        <taxon>Fungi incertae sedis</taxon>
        <taxon>Mucoromycota</taxon>
        <taxon>Mortierellomycotina</taxon>
        <taxon>Mortierellomycetes</taxon>
        <taxon>Mortierellales</taxon>
        <taxon>Mortierellaceae</taxon>
        <taxon>Linnemannia</taxon>
    </lineage>
</organism>
<sequence length="181" mass="19620">MLALATLSMTASQDKDSSLISINSRHFHLMFFFFPLFSSSQPPSLQTILSLSFQETNPSKPAINQAHTFLPLYRTTAQQQTAMSSTKITSKTATASASHTPSGSRRNSLNFGPRPTSVSGAHKTLQEIRDEMMTIMMSKGMFTSPSQPFVLTRETASNDNTPPPSSVSNPTFLSPLALSSG</sequence>
<dbReference type="Proteomes" id="UP000078512">
    <property type="component" value="Unassembled WGS sequence"/>
</dbReference>
<gene>
    <name evidence="2" type="ORF">K457DRAFT_314025</name>
</gene>
<keyword evidence="3" id="KW-1185">Reference proteome</keyword>
<accession>A0A197JBM3</accession>
<evidence type="ECO:0000256" key="1">
    <source>
        <dbReference type="SAM" id="MobiDB-lite"/>
    </source>
</evidence>
<feature type="compositionally biased region" description="Low complexity" evidence="1">
    <location>
        <begin position="81"/>
        <end position="104"/>
    </location>
</feature>
<feature type="region of interest" description="Disordered" evidence="1">
    <location>
        <begin position="81"/>
        <end position="121"/>
    </location>
</feature>
<dbReference type="OrthoDB" id="2393360at2759"/>